<evidence type="ECO:0000313" key="21">
    <source>
        <dbReference type="Proteomes" id="UP000486351"/>
    </source>
</evidence>
<evidence type="ECO:0000313" key="4">
    <source>
        <dbReference type="EMBL" id="KAE8995910.1"/>
    </source>
</evidence>
<evidence type="ECO:0000313" key="8">
    <source>
        <dbReference type="EMBL" id="KAE9195609.1"/>
    </source>
</evidence>
<evidence type="ECO:0000313" key="9">
    <source>
        <dbReference type="EMBL" id="KAE9210152.1"/>
    </source>
</evidence>
<evidence type="ECO:0000313" key="11">
    <source>
        <dbReference type="EMBL" id="KAE9296652.1"/>
    </source>
</evidence>
<name>A0A6A3Y1H5_9STRA</name>
<evidence type="ECO:0000313" key="7">
    <source>
        <dbReference type="EMBL" id="KAE9128596.1"/>
    </source>
</evidence>
<dbReference type="EMBL" id="QXGB01001174">
    <property type="protein sequence ID" value="KAE9195609.1"/>
    <property type="molecule type" value="Genomic_DNA"/>
</dbReference>
<dbReference type="EMBL" id="QXFW01001135">
    <property type="protein sequence ID" value="KAE8995910.1"/>
    <property type="molecule type" value="Genomic_DNA"/>
</dbReference>
<feature type="transmembrane region" description="Helical" evidence="2">
    <location>
        <begin position="15"/>
        <end position="39"/>
    </location>
</feature>
<proteinExistence type="predicted"/>
<accession>A0A6A3Y1H5</accession>
<dbReference type="Proteomes" id="UP000460718">
    <property type="component" value="Unassembled WGS sequence"/>
</dbReference>
<feature type="region of interest" description="Disordered" evidence="1">
    <location>
        <begin position="34"/>
        <end position="67"/>
    </location>
</feature>
<keyword evidence="2" id="KW-0472">Membrane</keyword>
<evidence type="ECO:0000313" key="20">
    <source>
        <dbReference type="Proteomes" id="UP000476176"/>
    </source>
</evidence>
<dbReference type="Proteomes" id="UP000441208">
    <property type="component" value="Unassembled WGS sequence"/>
</dbReference>
<dbReference type="AlphaFoldDB" id="A0A6A3Y1H5"/>
<dbReference type="EMBL" id="QXFY01001184">
    <property type="protein sequence ID" value="KAE9325415.1"/>
    <property type="molecule type" value="Genomic_DNA"/>
</dbReference>
<dbReference type="Proteomes" id="UP000488956">
    <property type="component" value="Unassembled WGS sequence"/>
</dbReference>
<keyword evidence="2" id="KW-1133">Transmembrane helix</keyword>
<evidence type="ECO:0000313" key="12">
    <source>
        <dbReference type="EMBL" id="KAE9325415.1"/>
    </source>
</evidence>
<dbReference type="EMBL" id="QXGF01001230">
    <property type="protein sequence ID" value="KAE8931527.1"/>
    <property type="molecule type" value="Genomic_DNA"/>
</dbReference>
<evidence type="ECO:0000313" key="5">
    <source>
        <dbReference type="EMBL" id="KAE9095262.1"/>
    </source>
</evidence>
<evidence type="ECO:0000313" key="6">
    <source>
        <dbReference type="EMBL" id="KAE9095507.1"/>
    </source>
</evidence>
<evidence type="ECO:0000313" key="3">
    <source>
        <dbReference type="EMBL" id="KAE8931527.1"/>
    </source>
</evidence>
<evidence type="ECO:0000256" key="2">
    <source>
        <dbReference type="SAM" id="Phobius"/>
    </source>
</evidence>
<evidence type="ECO:0000313" key="10">
    <source>
        <dbReference type="EMBL" id="KAE9211479.1"/>
    </source>
</evidence>
<evidence type="ECO:0000313" key="17">
    <source>
        <dbReference type="Proteomes" id="UP000440732"/>
    </source>
</evidence>
<dbReference type="Proteomes" id="UP000437068">
    <property type="component" value="Unassembled WGS sequence"/>
</dbReference>
<evidence type="ECO:0000313" key="14">
    <source>
        <dbReference type="Proteomes" id="UP000433483"/>
    </source>
</evidence>
<dbReference type="EMBL" id="QXGA01001117">
    <property type="protein sequence ID" value="KAE9128596.1"/>
    <property type="molecule type" value="Genomic_DNA"/>
</dbReference>
<dbReference type="EMBL" id="QXGE01001169">
    <property type="protein sequence ID" value="KAE9296652.1"/>
    <property type="molecule type" value="Genomic_DNA"/>
</dbReference>
<keyword evidence="2" id="KW-0812">Transmembrane</keyword>
<feature type="compositionally biased region" description="Low complexity" evidence="1">
    <location>
        <begin position="34"/>
        <end position="53"/>
    </location>
</feature>
<protein>
    <submittedName>
        <fullName evidence="10">Uncharacterized protein</fullName>
    </submittedName>
</protein>
<evidence type="ECO:0000256" key="1">
    <source>
        <dbReference type="SAM" id="MobiDB-lite"/>
    </source>
</evidence>
<gene>
    <name evidence="11" type="ORF">PF001_g16775</name>
    <name evidence="10" type="ORF">PF002_g18519</name>
    <name evidence="9" type="ORF">PF004_g16269</name>
    <name evidence="8" type="ORF">PF005_g17223</name>
    <name evidence="7" type="ORF">PF006_g16244</name>
    <name evidence="6" type="ORF">PF007_g17357</name>
    <name evidence="12" type="ORF">PF008_g16886</name>
    <name evidence="3" type="ORF">PF009_g18421</name>
    <name evidence="5" type="ORF">PF010_g16776</name>
    <name evidence="4" type="ORF">PF011_g16130</name>
</gene>
<evidence type="ECO:0000313" key="18">
    <source>
        <dbReference type="Proteomes" id="UP000441208"/>
    </source>
</evidence>
<evidence type="ECO:0000313" key="22">
    <source>
        <dbReference type="Proteomes" id="UP000488956"/>
    </source>
</evidence>
<reference evidence="13 14" key="1">
    <citation type="submission" date="2018-08" db="EMBL/GenBank/DDBJ databases">
        <title>Genomic investigation of the strawberry pathogen Phytophthora fragariae indicates pathogenicity is determined by transcriptional variation in three key races.</title>
        <authorList>
            <person name="Adams T.M."/>
            <person name="Armitage A.D."/>
            <person name="Sobczyk M.K."/>
            <person name="Bates H.J."/>
            <person name="Dunwell J.M."/>
            <person name="Nellist C.F."/>
            <person name="Harrison R.J."/>
        </authorList>
    </citation>
    <scope>NUCLEOTIDE SEQUENCE [LARGE SCALE GENOMIC DNA]</scope>
    <source>
        <strain evidence="11 15">A4</strain>
        <strain evidence="10 16">BC-1</strain>
        <strain evidence="9 20">BC-23</strain>
        <strain evidence="8 14">NOV-27</strain>
        <strain evidence="7 17">NOV-5</strain>
        <strain evidence="6 18">NOV-71</strain>
        <strain evidence="12 21">NOV-77</strain>
        <strain evidence="3 13">NOV-9</strain>
        <strain evidence="5 22">ONT-3</strain>
        <strain evidence="4 19">SCRP245</strain>
    </source>
</reference>
<dbReference type="EMBL" id="QXGC01001142">
    <property type="protein sequence ID" value="KAE9210152.1"/>
    <property type="molecule type" value="Genomic_DNA"/>
</dbReference>
<sequence length="67" mass="6898">MDDGKGRLPPLPLSFLLYVLSFHACFLSAAAAGSCSMGAGGASPPRRSSGRGPCRPNHVRNPSPSCI</sequence>
<organism evidence="10 16">
    <name type="scientific">Phytophthora fragariae</name>
    <dbReference type="NCBI Taxonomy" id="53985"/>
    <lineage>
        <taxon>Eukaryota</taxon>
        <taxon>Sar</taxon>
        <taxon>Stramenopiles</taxon>
        <taxon>Oomycota</taxon>
        <taxon>Peronosporomycetes</taxon>
        <taxon>Peronosporales</taxon>
        <taxon>Peronosporaceae</taxon>
        <taxon>Phytophthora</taxon>
    </lineage>
</organism>
<dbReference type="Proteomes" id="UP000433483">
    <property type="component" value="Unassembled WGS sequence"/>
</dbReference>
<comment type="caution">
    <text evidence="10">The sequence shown here is derived from an EMBL/GenBank/DDBJ whole genome shotgun (WGS) entry which is preliminary data.</text>
</comment>
<evidence type="ECO:0000313" key="15">
    <source>
        <dbReference type="Proteomes" id="UP000437068"/>
    </source>
</evidence>
<dbReference type="Proteomes" id="UP000440367">
    <property type="component" value="Unassembled WGS sequence"/>
</dbReference>
<evidence type="ECO:0000313" key="16">
    <source>
        <dbReference type="Proteomes" id="UP000440367"/>
    </source>
</evidence>
<dbReference type="EMBL" id="QXGD01001221">
    <property type="protein sequence ID" value="KAE9211479.1"/>
    <property type="molecule type" value="Genomic_DNA"/>
</dbReference>
<dbReference type="Proteomes" id="UP000429523">
    <property type="component" value="Unassembled WGS sequence"/>
</dbReference>
<keyword evidence="14" id="KW-1185">Reference proteome</keyword>
<dbReference type="Proteomes" id="UP000486351">
    <property type="component" value="Unassembled WGS sequence"/>
</dbReference>
<dbReference type="Proteomes" id="UP000440732">
    <property type="component" value="Unassembled WGS sequence"/>
</dbReference>
<dbReference type="Proteomes" id="UP000476176">
    <property type="component" value="Unassembled WGS sequence"/>
</dbReference>
<evidence type="ECO:0000313" key="19">
    <source>
        <dbReference type="Proteomes" id="UP000460718"/>
    </source>
</evidence>
<dbReference type="EMBL" id="QXFZ01001170">
    <property type="protein sequence ID" value="KAE9095507.1"/>
    <property type="molecule type" value="Genomic_DNA"/>
</dbReference>
<dbReference type="EMBL" id="QXFX01001168">
    <property type="protein sequence ID" value="KAE9095262.1"/>
    <property type="molecule type" value="Genomic_DNA"/>
</dbReference>
<evidence type="ECO:0000313" key="13">
    <source>
        <dbReference type="Proteomes" id="UP000429523"/>
    </source>
</evidence>
<dbReference type="PROSITE" id="PS51257">
    <property type="entry name" value="PROKAR_LIPOPROTEIN"/>
    <property type="match status" value="1"/>
</dbReference>